<reference evidence="3" key="1">
    <citation type="submission" date="2013-08" db="EMBL/GenBank/DDBJ databases">
        <title>Genetic Structure of Residential Plasmids in Lactobacillus sakei KCA311.</title>
        <authorList>
            <person name="Woo D.R."/>
            <person name="Ahn C."/>
        </authorList>
    </citation>
    <scope>NUCLEOTIDE SEQUENCE</scope>
    <source>
        <strain evidence="3">KCA311</strain>
        <plasmid evidence="3">pKCA54</plasmid>
    </source>
</reference>
<dbReference type="GO" id="GO:0051607">
    <property type="term" value="P:defense response to virus"/>
    <property type="evidence" value="ECO:0007669"/>
    <property type="project" value="UniProtKB-KW"/>
</dbReference>
<dbReference type="InterPro" id="IPR040511">
    <property type="entry name" value="AGS_C"/>
</dbReference>
<dbReference type="Gene3D" id="3.30.460.10">
    <property type="entry name" value="Beta Polymerase, domain 2"/>
    <property type="match status" value="1"/>
</dbReference>
<dbReference type="RefSeq" id="WP_172685480.1">
    <property type="nucleotide sequence ID" value="NZ_JAMOWD010000026.1"/>
</dbReference>
<accession>A0A0C5PNC6</accession>
<dbReference type="InterPro" id="IPR006116">
    <property type="entry name" value="NT_2-5OAS_ClassI-CCAase"/>
</dbReference>
<name>A0A0C5PNC6_LATSK</name>
<geneLocation type="plasmid" evidence="3">
    <name>pKCA54</name>
</geneLocation>
<evidence type="ECO:0000256" key="1">
    <source>
        <dbReference type="ARBA" id="ARBA00023118"/>
    </source>
</evidence>
<dbReference type="GO" id="GO:0016779">
    <property type="term" value="F:nucleotidyltransferase activity"/>
    <property type="evidence" value="ECO:0007669"/>
    <property type="project" value="InterPro"/>
</dbReference>
<keyword evidence="1" id="KW-0051">Antiviral defense</keyword>
<dbReference type="CDD" id="cd05400">
    <property type="entry name" value="NT_2-5OAS_ClassI-CCAase"/>
    <property type="match status" value="1"/>
</dbReference>
<feature type="domain" description="Adenylyl/Guanylyl and SMODS C-terminal sensor" evidence="2">
    <location>
        <begin position="324"/>
        <end position="445"/>
    </location>
</feature>
<organism evidence="3">
    <name type="scientific">Latilactobacillus sakei</name>
    <name type="common">Lactobacillus sakei</name>
    <dbReference type="NCBI Taxonomy" id="1599"/>
    <lineage>
        <taxon>Bacteria</taxon>
        <taxon>Bacillati</taxon>
        <taxon>Bacillota</taxon>
        <taxon>Bacilli</taxon>
        <taxon>Lactobacillales</taxon>
        <taxon>Lactobacillaceae</taxon>
        <taxon>Latilactobacillus</taxon>
    </lineage>
</organism>
<evidence type="ECO:0000313" key="3">
    <source>
        <dbReference type="EMBL" id="AJQ16937.1"/>
    </source>
</evidence>
<protein>
    <recommendedName>
        <fullName evidence="2">Adenylyl/Guanylyl and SMODS C-terminal sensor domain-containing protein</fullName>
    </recommendedName>
</protein>
<dbReference type="AlphaFoldDB" id="A0A0C5PNC6"/>
<keyword evidence="3" id="KW-0614">Plasmid</keyword>
<dbReference type="InterPro" id="IPR043519">
    <property type="entry name" value="NT_sf"/>
</dbReference>
<evidence type="ECO:0000259" key="2">
    <source>
        <dbReference type="Pfam" id="PF18134"/>
    </source>
</evidence>
<dbReference type="Pfam" id="PF18144">
    <property type="entry name" value="SMODS"/>
    <property type="match status" value="1"/>
</dbReference>
<sequence length="449" mass="51989">MKEFDAKKHFLKFIRNLKTSDEQEEIILKRVAKITKVINLEYWEIHSESKNSTLVGSYGRGTAINLSDVDLLIKLPENQKQRFTTYLNNGQSALLQDIKSKLKEVYPTSQIKGDGQIVSIKFSDGIGFEILPAFPILGEDGYEFPDTHNKGSWKKTNPDRDQQLLTAKNKQYKGIVKKFAKMLRAWKNNNNVKISGITIDVLVYNFVDTWNIDSIESCEFDEMSRDFFKWLYNFTECQNVITSLDNSYNISLDESINSKANTAWNRAQKAIKEYANKSTAENEWIKIYGKKFPIYETQKGNETKNIVINSISNRKKRKPIGNAKDTEEFLEDKDWAISEHIKIVTINAELEMNGFRKGSIRNFLKIPIKTNSKINFFVSPHRNITWYWKIRNVGETANRKDNIRGQILKGTNQHTEPINFKGTHYVEAYGLSEKTVEYFGKIEVPLEDI</sequence>
<dbReference type="EMBL" id="KF559312">
    <property type="protein sequence ID" value="AJQ16937.1"/>
    <property type="molecule type" value="Genomic_DNA"/>
</dbReference>
<proteinExistence type="predicted"/>
<dbReference type="SUPFAM" id="SSF81301">
    <property type="entry name" value="Nucleotidyltransferase"/>
    <property type="match status" value="1"/>
</dbReference>
<dbReference type="Pfam" id="PF18134">
    <property type="entry name" value="AGS_C"/>
    <property type="match status" value="1"/>
</dbReference>